<keyword evidence="2" id="KW-1185">Reference proteome</keyword>
<name>A0ACB9FJK0_ARCLA</name>
<comment type="caution">
    <text evidence="1">The sequence shown here is derived from an EMBL/GenBank/DDBJ whole genome shotgun (WGS) entry which is preliminary data.</text>
</comment>
<dbReference type="EMBL" id="CM042047">
    <property type="protein sequence ID" value="KAI3771262.1"/>
    <property type="molecule type" value="Genomic_DNA"/>
</dbReference>
<evidence type="ECO:0000313" key="2">
    <source>
        <dbReference type="Proteomes" id="UP001055879"/>
    </source>
</evidence>
<dbReference type="Proteomes" id="UP001055879">
    <property type="component" value="Linkage Group LG01"/>
</dbReference>
<reference evidence="1 2" key="2">
    <citation type="journal article" date="2022" name="Mol. Ecol. Resour.">
        <title>The genomes of chicory, endive, great burdock and yacon provide insights into Asteraceae paleo-polyploidization history and plant inulin production.</title>
        <authorList>
            <person name="Fan W."/>
            <person name="Wang S."/>
            <person name="Wang H."/>
            <person name="Wang A."/>
            <person name="Jiang F."/>
            <person name="Liu H."/>
            <person name="Zhao H."/>
            <person name="Xu D."/>
            <person name="Zhang Y."/>
        </authorList>
    </citation>
    <scope>NUCLEOTIDE SEQUENCE [LARGE SCALE GENOMIC DNA]</scope>
    <source>
        <strain evidence="2">cv. Niubang</strain>
    </source>
</reference>
<proteinExistence type="predicted"/>
<organism evidence="1 2">
    <name type="scientific">Arctium lappa</name>
    <name type="common">Greater burdock</name>
    <name type="synonym">Lappa major</name>
    <dbReference type="NCBI Taxonomy" id="4217"/>
    <lineage>
        <taxon>Eukaryota</taxon>
        <taxon>Viridiplantae</taxon>
        <taxon>Streptophyta</taxon>
        <taxon>Embryophyta</taxon>
        <taxon>Tracheophyta</taxon>
        <taxon>Spermatophyta</taxon>
        <taxon>Magnoliopsida</taxon>
        <taxon>eudicotyledons</taxon>
        <taxon>Gunneridae</taxon>
        <taxon>Pentapetalae</taxon>
        <taxon>asterids</taxon>
        <taxon>campanulids</taxon>
        <taxon>Asterales</taxon>
        <taxon>Asteraceae</taxon>
        <taxon>Carduoideae</taxon>
        <taxon>Cardueae</taxon>
        <taxon>Arctiinae</taxon>
        <taxon>Arctium</taxon>
    </lineage>
</organism>
<sequence length="205" mass="22078">MRTVRYFSQENFEISCYFEKVDETLKLGLQCVKVEDLFLGGLKATSMLSFIIVVIYGARLTITGSMSVGSLASFILYSLTVGTAVSGLSSICTVEMKVAGASRRVFPASGSCFFNARSRKEVSYGGINLKLHSGSKVALVGPGGGGKIASGQIASTGMVALSYVQKVSDKVSLAYDLMYNYMSRYVTACFGYDYILRQESSLPTV</sequence>
<gene>
    <name evidence="1" type="ORF">L6452_02422</name>
</gene>
<reference evidence="2" key="1">
    <citation type="journal article" date="2022" name="Mol. Ecol. Resour.">
        <title>The genomes of chicory, endive, great burdock and yacon provide insights into Asteraceae palaeo-polyploidization history and plant inulin production.</title>
        <authorList>
            <person name="Fan W."/>
            <person name="Wang S."/>
            <person name="Wang H."/>
            <person name="Wang A."/>
            <person name="Jiang F."/>
            <person name="Liu H."/>
            <person name="Zhao H."/>
            <person name="Xu D."/>
            <person name="Zhang Y."/>
        </authorList>
    </citation>
    <scope>NUCLEOTIDE SEQUENCE [LARGE SCALE GENOMIC DNA]</scope>
    <source>
        <strain evidence="2">cv. Niubang</strain>
    </source>
</reference>
<protein>
    <submittedName>
        <fullName evidence="1">Uncharacterized protein</fullName>
    </submittedName>
</protein>
<accession>A0ACB9FJK0</accession>
<evidence type="ECO:0000313" key="1">
    <source>
        <dbReference type="EMBL" id="KAI3771262.1"/>
    </source>
</evidence>